<evidence type="ECO:0000256" key="1">
    <source>
        <dbReference type="SAM" id="Phobius"/>
    </source>
</evidence>
<dbReference type="RefSeq" id="WP_131284365.1">
    <property type="nucleotide sequence ID" value="NZ_RXLP01000021.1"/>
</dbReference>
<keyword evidence="1" id="KW-0812">Transmembrane</keyword>
<gene>
    <name evidence="3" type="ORF">EJ419_05305</name>
</gene>
<evidence type="ECO:0008006" key="5">
    <source>
        <dbReference type="Google" id="ProtNLM"/>
    </source>
</evidence>
<dbReference type="EMBL" id="RXLP01000021">
    <property type="protein sequence ID" value="TCD54076.1"/>
    <property type="molecule type" value="Genomic_DNA"/>
</dbReference>
<evidence type="ECO:0000313" key="3">
    <source>
        <dbReference type="EMBL" id="TCD54076.1"/>
    </source>
</evidence>
<evidence type="ECO:0000313" key="4">
    <source>
        <dbReference type="Proteomes" id="UP000291289"/>
    </source>
</evidence>
<keyword evidence="4" id="KW-1185">Reference proteome</keyword>
<accession>A0A4R0QZJ7</accession>
<protein>
    <recommendedName>
        <fullName evidence="5">LPXTG cell wall anchor domain-containing protein</fullName>
    </recommendedName>
</protein>
<proteinExistence type="predicted"/>
<keyword evidence="1" id="KW-1133">Transmembrane helix</keyword>
<feature type="transmembrane region" description="Helical" evidence="1">
    <location>
        <begin position="531"/>
        <end position="551"/>
    </location>
</feature>
<organism evidence="3 4">
    <name type="scientific">Alloscardovia theropitheci</name>
    <dbReference type="NCBI Taxonomy" id="2496842"/>
    <lineage>
        <taxon>Bacteria</taxon>
        <taxon>Bacillati</taxon>
        <taxon>Actinomycetota</taxon>
        <taxon>Actinomycetes</taxon>
        <taxon>Bifidobacteriales</taxon>
        <taxon>Bifidobacteriaceae</taxon>
        <taxon>Alloscardovia</taxon>
    </lineage>
</organism>
<feature type="chain" id="PRO_5020539074" description="LPXTG cell wall anchor domain-containing protein" evidence="2">
    <location>
        <begin position="38"/>
        <end position="557"/>
    </location>
</feature>
<name>A0A4R0QZJ7_9BIFI</name>
<feature type="signal peptide" evidence="2">
    <location>
        <begin position="1"/>
        <end position="37"/>
    </location>
</feature>
<dbReference type="Proteomes" id="UP000291289">
    <property type="component" value="Unassembled WGS sequence"/>
</dbReference>
<sequence length="557" mass="59740">MPNSINIKKISGKLALVATSALVTVAMLGSGVLTAHAEEGFIPRADLPAKTQTVIDGLHIGQSGGTLVDATQEPNPAMSDANGASLVDTPIPGAAAGRTPITDADWYTTNYVPLNWFQNQAFTDAASGTNIGQTINANYYVRVSVNRDPSNTTMRVQLMQTNNATPLESLDLTAAAPTGQFTTFSNQWAQVRMGVRPAETNTPITVTYDRGPANANNYGTIYLRWSREAAANNNPYEVNNVQVRTPLLANTLYKTVDGQTTLASYSTLAGQNQIATTSDKREFAGYRYVRSVTNRQANIEGYTIGQDYLDASSSSRHVKRIKRVINAQGDVVKTLYVQDPTYTGTPNYDDASTTGFVKILETNQMAPGTVNTNLTIDTSALMSNGQPFFTAETAAAVTATASLPSSGEIVDAQNRTTDDVNAVHVYGTTDPTTQLYNTPQVSIAFNGQNPTVAPTFLSGNGKSMYVTYIALDAAGPQVTSISIQMWNELVPQTQTIHYYEPIVPEKPVVPVTPQTPKKKTPKKLAATGANVMTLSVITLAVVMLGAGVVAYSRMRKH</sequence>
<evidence type="ECO:0000256" key="2">
    <source>
        <dbReference type="SAM" id="SignalP"/>
    </source>
</evidence>
<keyword evidence="2" id="KW-0732">Signal</keyword>
<reference evidence="3 4" key="1">
    <citation type="submission" date="2018-12" db="EMBL/GenBank/DDBJ databases">
        <title>Alloscrdovia theropitheci sp. nov: a novel taxon from the feces of the bleeding-herat monkey (Theropithecus geleda).</title>
        <authorList>
            <person name="Modesto M."/>
        </authorList>
    </citation>
    <scope>NUCLEOTIDE SEQUENCE [LARGE SCALE GENOMIC DNA]</scope>
    <source>
        <strain evidence="3 4">GLDI4/2</strain>
    </source>
</reference>
<keyword evidence="1" id="KW-0472">Membrane</keyword>
<dbReference type="OrthoDB" id="2225943at2"/>
<dbReference type="AlphaFoldDB" id="A0A4R0QZJ7"/>
<comment type="caution">
    <text evidence="3">The sequence shown here is derived from an EMBL/GenBank/DDBJ whole genome shotgun (WGS) entry which is preliminary data.</text>
</comment>